<feature type="region of interest" description="Disordered" evidence="2">
    <location>
        <begin position="328"/>
        <end position="347"/>
    </location>
</feature>
<comment type="caution">
    <text evidence="3">The sequence shown here is derived from an EMBL/GenBank/DDBJ whole genome shotgun (WGS) entry which is preliminary data.</text>
</comment>
<dbReference type="EMBL" id="JBANAX010000074">
    <property type="protein sequence ID" value="KAL1223434.1"/>
    <property type="molecule type" value="Genomic_DNA"/>
</dbReference>
<dbReference type="Proteomes" id="UP001558713">
    <property type="component" value="Unassembled WGS sequence"/>
</dbReference>
<name>A0ABD1C296_CARAN</name>
<accession>A0ABD1C296</accession>
<dbReference type="InterPro" id="IPR040400">
    <property type="entry name" value="BAG5/6/7/8"/>
</dbReference>
<organism evidence="3 4">
    <name type="scientific">Cardamine amara subsp. amara</name>
    <dbReference type="NCBI Taxonomy" id="228776"/>
    <lineage>
        <taxon>Eukaryota</taxon>
        <taxon>Viridiplantae</taxon>
        <taxon>Streptophyta</taxon>
        <taxon>Embryophyta</taxon>
        <taxon>Tracheophyta</taxon>
        <taxon>Spermatophyta</taxon>
        <taxon>Magnoliopsida</taxon>
        <taxon>eudicotyledons</taxon>
        <taxon>Gunneridae</taxon>
        <taxon>Pentapetalae</taxon>
        <taxon>rosids</taxon>
        <taxon>malvids</taxon>
        <taxon>Brassicales</taxon>
        <taxon>Brassicaceae</taxon>
        <taxon>Cardamineae</taxon>
        <taxon>Cardamine</taxon>
    </lineage>
</organism>
<proteinExistence type="predicted"/>
<reference evidence="3 4" key="1">
    <citation type="submission" date="2024-04" db="EMBL/GenBank/DDBJ databases">
        <title>Genome assembly C_amara_ONT_v2.</title>
        <authorList>
            <person name="Yant L."/>
            <person name="Moore C."/>
            <person name="Slenker M."/>
        </authorList>
    </citation>
    <scope>NUCLEOTIDE SEQUENCE [LARGE SCALE GENOMIC DNA]</scope>
    <source>
        <tissue evidence="3">Leaf</tissue>
    </source>
</reference>
<evidence type="ECO:0000256" key="1">
    <source>
        <dbReference type="ARBA" id="ARBA00023186"/>
    </source>
</evidence>
<feature type="region of interest" description="Disordered" evidence="2">
    <location>
        <begin position="376"/>
        <end position="399"/>
    </location>
</feature>
<dbReference type="PANTHER" id="PTHR33322:SF18">
    <property type="entry name" value="BAG FAMILY MOLECULAR CHAPERONE REGULATOR 8, CHLOROPLASTIC"/>
    <property type="match status" value="1"/>
</dbReference>
<gene>
    <name evidence="3" type="ORF">V5N11_003494</name>
</gene>
<feature type="compositionally biased region" description="Basic and acidic residues" evidence="2">
    <location>
        <begin position="522"/>
        <end position="535"/>
    </location>
</feature>
<feature type="compositionally biased region" description="Acidic residues" evidence="2">
    <location>
        <begin position="390"/>
        <end position="399"/>
    </location>
</feature>
<feature type="region of interest" description="Disordered" evidence="2">
    <location>
        <begin position="451"/>
        <end position="549"/>
    </location>
</feature>
<sequence>MASRHHQHNHNHNCSCHQNHHHNIPQFATSPYCCPQSNHPSPPPEANLLHLLASYLQNQQQETQCSCETQFQSFNGIRRQQKKVPRPQQEYDNHIVLSCLLRKINDLESSLNKFSASYDQHSTLRDSAARIIQTHFRSYLVHRSVSFRQLKELATIKSSFLSLKSSILEKPHFPFKAVSRKASDLLLQLDSIQGRIDPMIRSSKRSLSRDLVRFLQYIDDCAVKRYDFVGKVNGKKPQGLGVAEDRTIEKLRKRMGRVFSGDEDNNGDMTDDSEEVPMNGIVNRKIGSSNCRTGGFVKGNLVKPPVRKSKNRNVYQVYGNTHDLTLSAEEDSVDSDEETLGISRDNGRKRSLKARNLVLVKGNGGKTTRVSVDENGNVYKVNGDRNDQTSSEDDDDLVDTDEEILVISKGNGRKHSLKARNEVLVKGSGGKTNRVVKTVRFDENGNVYKVYGDKPESSVGEEDDSTSGSNDANGEEKEVEEIKYVPKKSDGFEGEEEEEETHSEDEVSSSEGSEGNIIVTRDVNHPECKEHKKEGGLMFSPPLPLKMEP</sequence>
<dbReference type="AlphaFoldDB" id="A0ABD1C296"/>
<evidence type="ECO:0000256" key="2">
    <source>
        <dbReference type="SAM" id="MobiDB-lite"/>
    </source>
</evidence>
<protein>
    <submittedName>
        <fullName evidence="3">BAG family molecular chaperone regulator 8</fullName>
    </submittedName>
</protein>
<dbReference type="PANTHER" id="PTHR33322">
    <property type="entry name" value="BAG DOMAIN CONTAINING PROTEIN, EXPRESSED"/>
    <property type="match status" value="1"/>
</dbReference>
<feature type="compositionally biased region" description="Acidic residues" evidence="2">
    <location>
        <begin position="328"/>
        <end position="339"/>
    </location>
</feature>
<feature type="compositionally biased region" description="Basic and acidic residues" evidence="2">
    <location>
        <begin position="474"/>
        <end position="491"/>
    </location>
</feature>
<feature type="compositionally biased region" description="Acidic residues" evidence="2">
    <location>
        <begin position="492"/>
        <end position="508"/>
    </location>
</feature>
<evidence type="ECO:0000313" key="4">
    <source>
        <dbReference type="Proteomes" id="UP001558713"/>
    </source>
</evidence>
<keyword evidence="1" id="KW-0143">Chaperone</keyword>
<evidence type="ECO:0000313" key="3">
    <source>
        <dbReference type="EMBL" id="KAL1223434.1"/>
    </source>
</evidence>
<keyword evidence="4" id="KW-1185">Reference proteome</keyword>